<protein>
    <submittedName>
        <fullName evidence="2">Uncharacterized protein</fullName>
    </submittedName>
</protein>
<dbReference type="RefSeq" id="WP_111897554.1">
    <property type="nucleotide sequence ID" value="NZ_CP033459.1"/>
</dbReference>
<name>A0A5P8E8Q1_9BACT</name>
<dbReference type="Proteomes" id="UP000249375">
    <property type="component" value="Chromosome"/>
</dbReference>
<evidence type="ECO:0000256" key="1">
    <source>
        <dbReference type="SAM" id="MobiDB-lite"/>
    </source>
</evidence>
<dbReference type="OrthoDB" id="1061755at2"/>
<accession>A0A5P8E8Q1</accession>
<feature type="region of interest" description="Disordered" evidence="1">
    <location>
        <begin position="374"/>
        <end position="399"/>
    </location>
</feature>
<sequence length="725" mass="82598">MLQIYINNQQAVLKTGTQIKFTRENPFFSEAGDYTLDVTFPLSGCAQNQKIFGAVHRPEASRKALLQRSFTFRLQAGLFSLSGKAAVTGVTQEEIKLQLLAGKSAFNFDSTDTDSGEEVYIDELPLGLMTQRIYDKLSEWTADHMQEYLDSFSSSGWLYGKDNLIPSVLFSKVLTPAERSQFMFGDSDHTDCVFFPIYSQEDEAWSNWLDYRYWGDDIYMGDNANPRHTWRRDMETYFFRLKAGKSFPLPHSQPPGAYLFQQLTVQNGEWVTDDFSVAPQPYLCFVVERILAALGYTLNPADNALRKGAFKNVFIANARNTQQLAAILPHWTVKQFFENLQKFLNVMIVVEGTGVKVESRNTAYQSGTPVVLRSVSDEQSTDLDEDGDSKDPTAGNVGYDFPDAMTAKNNLGERYEQVEVRRFNSYAEIQADFASLDQTAKSESNILYIDMSTGERYYIAYTPQPTEQDIWAGAYELKTIDLMGPLWRTSSGKIDNELKFVPCRMTDYTPTFRTKMEWGDAVNKYVPQSQPYPLHPENVDLDGGQYGGFHIPYLVTSDTRESFIETKLNLSQEVMRVAGEEDEETQEATGKRDVIELAFNADAEHMFVYEQTYQPLANYPGTINVRLSYPVGVPYYADRFGNWKDEGEYLFVIRNRTGQVAQELDALSLDIDTRSVTQFQFTDNLFDPAAVVIVRGRKYVCQKLEVTIDERGLQPMKRGYFYELG</sequence>
<reference evidence="2 3" key="1">
    <citation type="submission" date="2018-11" db="EMBL/GenBank/DDBJ databases">
        <authorList>
            <person name="Na S.W."/>
            <person name="Baik M."/>
        </authorList>
    </citation>
    <scope>NUCLEOTIDE SEQUENCE [LARGE SCALE GENOMIC DNA]</scope>
    <source>
        <strain evidence="2 3">E39</strain>
    </source>
</reference>
<feature type="compositionally biased region" description="Acidic residues" evidence="1">
    <location>
        <begin position="379"/>
        <end position="388"/>
    </location>
</feature>
<organism evidence="2 3">
    <name type="scientific">Pseudoprevotella muciniphila</name>
    <dbReference type="NCBI Taxonomy" id="2133944"/>
    <lineage>
        <taxon>Bacteria</taxon>
        <taxon>Pseudomonadati</taxon>
        <taxon>Bacteroidota</taxon>
        <taxon>Bacteroidia</taxon>
        <taxon>Bacteroidales</taxon>
        <taxon>Prevotellaceae</taxon>
        <taxon>Pseudoprevotella</taxon>
    </lineage>
</organism>
<dbReference type="AlphaFoldDB" id="A0A5P8E8Q1"/>
<evidence type="ECO:0000313" key="3">
    <source>
        <dbReference type="Proteomes" id="UP000249375"/>
    </source>
</evidence>
<evidence type="ECO:0000313" key="2">
    <source>
        <dbReference type="EMBL" id="QFQ13324.1"/>
    </source>
</evidence>
<dbReference type="KEGG" id="alq:C7Y71_010050"/>
<dbReference type="EMBL" id="CP033459">
    <property type="protein sequence ID" value="QFQ13324.1"/>
    <property type="molecule type" value="Genomic_DNA"/>
</dbReference>
<proteinExistence type="predicted"/>
<gene>
    <name evidence="2" type="ORF">C7Y71_010050</name>
</gene>
<keyword evidence="3" id="KW-1185">Reference proteome</keyword>